<keyword evidence="1" id="KW-0175">Coiled coil</keyword>
<comment type="caution">
    <text evidence="2">The sequence shown here is derived from an EMBL/GenBank/DDBJ whole genome shotgun (WGS) entry which is preliminary data.</text>
</comment>
<proteinExistence type="predicted"/>
<sequence>MYDCMYAQHHVIFATDLVLHWDAVEVSSDSEKTKTVEVLEEENAELKCEIEELKKTVHQTSSNSVTYIAKLREYGDGESPIHEGNIEQAYKAAMPFVTMFDPEHEDADTVEVLDRTLCFFEEVFEAYGL</sequence>
<evidence type="ECO:0000313" key="2">
    <source>
        <dbReference type="EMBL" id="KAK0403904.1"/>
    </source>
</evidence>
<keyword evidence="3" id="KW-1185">Reference proteome</keyword>
<dbReference type="AlphaFoldDB" id="A0AA39HEM5"/>
<accession>A0AA39HEM5</accession>
<gene>
    <name evidence="2" type="ORF">QR680_017184</name>
</gene>
<protein>
    <submittedName>
        <fullName evidence="2">Uncharacterized protein</fullName>
    </submittedName>
</protein>
<dbReference type="Proteomes" id="UP001175271">
    <property type="component" value="Unassembled WGS sequence"/>
</dbReference>
<name>A0AA39HEM5_9BILA</name>
<evidence type="ECO:0000313" key="3">
    <source>
        <dbReference type="Proteomes" id="UP001175271"/>
    </source>
</evidence>
<feature type="coiled-coil region" evidence="1">
    <location>
        <begin position="36"/>
        <end position="63"/>
    </location>
</feature>
<dbReference type="EMBL" id="JAUCMV010000004">
    <property type="protein sequence ID" value="KAK0403904.1"/>
    <property type="molecule type" value="Genomic_DNA"/>
</dbReference>
<reference evidence="2" key="1">
    <citation type="submission" date="2023-06" db="EMBL/GenBank/DDBJ databases">
        <title>Genomic analysis of the entomopathogenic nematode Steinernema hermaphroditum.</title>
        <authorList>
            <person name="Schwarz E.M."/>
            <person name="Heppert J.K."/>
            <person name="Baniya A."/>
            <person name="Schwartz H.T."/>
            <person name="Tan C.-H."/>
            <person name="Antoshechkin I."/>
            <person name="Sternberg P.W."/>
            <person name="Goodrich-Blair H."/>
            <person name="Dillman A.R."/>
        </authorList>
    </citation>
    <scope>NUCLEOTIDE SEQUENCE</scope>
    <source>
        <strain evidence="2">PS9179</strain>
        <tissue evidence="2">Whole animal</tissue>
    </source>
</reference>
<evidence type="ECO:0000256" key="1">
    <source>
        <dbReference type="SAM" id="Coils"/>
    </source>
</evidence>
<organism evidence="2 3">
    <name type="scientific">Steinernema hermaphroditum</name>
    <dbReference type="NCBI Taxonomy" id="289476"/>
    <lineage>
        <taxon>Eukaryota</taxon>
        <taxon>Metazoa</taxon>
        <taxon>Ecdysozoa</taxon>
        <taxon>Nematoda</taxon>
        <taxon>Chromadorea</taxon>
        <taxon>Rhabditida</taxon>
        <taxon>Tylenchina</taxon>
        <taxon>Panagrolaimomorpha</taxon>
        <taxon>Strongyloidoidea</taxon>
        <taxon>Steinernematidae</taxon>
        <taxon>Steinernema</taxon>
    </lineage>
</organism>